<gene>
    <name evidence="3" type="ORF">MCOR_37336</name>
</gene>
<dbReference type="OrthoDB" id="6112870at2759"/>
<feature type="region of interest" description="Disordered" evidence="1">
    <location>
        <begin position="367"/>
        <end position="428"/>
    </location>
</feature>
<evidence type="ECO:0000313" key="4">
    <source>
        <dbReference type="Proteomes" id="UP000507470"/>
    </source>
</evidence>
<feature type="transmembrane region" description="Helical" evidence="2">
    <location>
        <begin position="310"/>
        <end position="331"/>
    </location>
</feature>
<evidence type="ECO:0000256" key="1">
    <source>
        <dbReference type="SAM" id="MobiDB-lite"/>
    </source>
</evidence>
<feature type="compositionally biased region" description="Polar residues" evidence="1">
    <location>
        <begin position="401"/>
        <end position="410"/>
    </location>
</feature>
<reference evidence="3 4" key="1">
    <citation type="submission" date="2020-06" db="EMBL/GenBank/DDBJ databases">
        <authorList>
            <person name="Li R."/>
            <person name="Bekaert M."/>
        </authorList>
    </citation>
    <scope>NUCLEOTIDE SEQUENCE [LARGE SCALE GENOMIC DNA]</scope>
    <source>
        <strain evidence="4">wild</strain>
    </source>
</reference>
<accession>A0A6J8D803</accession>
<keyword evidence="2" id="KW-0812">Transmembrane</keyword>
<name>A0A6J8D803_MYTCO</name>
<keyword evidence="2" id="KW-1133">Transmembrane helix</keyword>
<organism evidence="3 4">
    <name type="scientific">Mytilus coruscus</name>
    <name type="common">Sea mussel</name>
    <dbReference type="NCBI Taxonomy" id="42192"/>
    <lineage>
        <taxon>Eukaryota</taxon>
        <taxon>Metazoa</taxon>
        <taxon>Spiralia</taxon>
        <taxon>Lophotrochozoa</taxon>
        <taxon>Mollusca</taxon>
        <taxon>Bivalvia</taxon>
        <taxon>Autobranchia</taxon>
        <taxon>Pteriomorphia</taxon>
        <taxon>Mytilida</taxon>
        <taxon>Mytiloidea</taxon>
        <taxon>Mytilidae</taxon>
        <taxon>Mytilinae</taxon>
        <taxon>Mytilus</taxon>
    </lineage>
</organism>
<proteinExistence type="predicted"/>
<feature type="compositionally biased region" description="Polar residues" evidence="1">
    <location>
        <begin position="371"/>
        <end position="382"/>
    </location>
</feature>
<sequence length="428" mass="47456">MDSHKQDQQIYLILCLISFMKLYDSSYVVINELNCARNNIVSVNKTSSSIDFNAVISTSLLRSNCLIHIHNTDFQSRFKYNATVQLIGNTMLSGMIVVHVFAGHPNRSKPVETFYAPQKWSGHLQSSDMYISFVSLVVANFTISVSVKECMDNCYELKMPSMIPTTIIDLPDECGTNYCLDNYAVSYQMRASSHFNRDSCYLYFPVTNNPTICITVSSYCCGDANNCHIAEISVGSELYFTLDRAIHTPWCLPWNIAGKTLKLNLKNKGVIEHTVCNVKIFTNTSNHGKCSLTTTTESDGVNKENNPVPIAISAAGGVFLILLLIIIVYLINSKKRQPTQPDPIVNYIHHQSSVQVVTPPPYSIAVRDSHLTNSNDTSNNPAESGYVSEVSSTRSDPSENIMRNNCNSNPCLGAPPPYSVSSYDNTSS</sequence>
<feature type="compositionally biased region" description="Polar residues" evidence="1">
    <location>
        <begin position="419"/>
        <end position="428"/>
    </location>
</feature>
<protein>
    <submittedName>
        <fullName evidence="3">Uncharacterized protein</fullName>
    </submittedName>
</protein>
<evidence type="ECO:0000256" key="2">
    <source>
        <dbReference type="SAM" id="Phobius"/>
    </source>
</evidence>
<evidence type="ECO:0000313" key="3">
    <source>
        <dbReference type="EMBL" id="CAC5403442.1"/>
    </source>
</evidence>
<dbReference type="Proteomes" id="UP000507470">
    <property type="component" value="Unassembled WGS sequence"/>
</dbReference>
<keyword evidence="4" id="KW-1185">Reference proteome</keyword>
<dbReference type="EMBL" id="CACVKT020006769">
    <property type="protein sequence ID" value="CAC5403442.1"/>
    <property type="molecule type" value="Genomic_DNA"/>
</dbReference>
<dbReference type="AlphaFoldDB" id="A0A6J8D803"/>
<keyword evidence="2" id="KW-0472">Membrane</keyword>